<dbReference type="AlphaFoldDB" id="G0MXL5"/>
<keyword evidence="3" id="KW-1185">Reference proteome</keyword>
<dbReference type="Pfam" id="PF10317">
    <property type="entry name" value="7TM_GPCR_Srd"/>
    <property type="match status" value="1"/>
</dbReference>
<dbReference type="Proteomes" id="UP000008068">
    <property type="component" value="Unassembled WGS sequence"/>
</dbReference>
<keyword evidence="1" id="KW-0472">Membrane</keyword>
<dbReference type="EMBL" id="GL379819">
    <property type="protein sequence ID" value="EGT47099.1"/>
    <property type="molecule type" value="Genomic_DNA"/>
</dbReference>
<name>G0MXL5_CAEBE</name>
<evidence type="ECO:0000256" key="1">
    <source>
        <dbReference type="SAM" id="Phobius"/>
    </source>
</evidence>
<dbReference type="HOGENOM" id="CLU_204804_0_0_1"/>
<sequence>MAHDHNLALFVQTWHISFGILGAILNGSLVLLAIFKSPLVIRLYSKLIINFAITDLLACLLDMFIEIR</sequence>
<protein>
    <recommendedName>
        <fullName evidence="4">G-protein coupled receptors family 1 profile domain-containing protein</fullName>
    </recommendedName>
</protein>
<accession>G0MXL5</accession>
<keyword evidence="1" id="KW-0812">Transmembrane</keyword>
<reference evidence="3" key="1">
    <citation type="submission" date="2011-07" db="EMBL/GenBank/DDBJ databases">
        <authorList>
            <consortium name="Caenorhabditis brenneri Sequencing and Analysis Consortium"/>
            <person name="Wilson R.K."/>
        </authorList>
    </citation>
    <scope>NUCLEOTIDE SEQUENCE [LARGE SCALE GENOMIC DNA]</scope>
    <source>
        <strain evidence="3">PB2801</strain>
    </source>
</reference>
<dbReference type="eggNOG" id="ENOG502TG78">
    <property type="taxonomic scope" value="Eukaryota"/>
</dbReference>
<evidence type="ECO:0000313" key="3">
    <source>
        <dbReference type="Proteomes" id="UP000008068"/>
    </source>
</evidence>
<organism evidence="3">
    <name type="scientific">Caenorhabditis brenneri</name>
    <name type="common">Nematode worm</name>
    <dbReference type="NCBI Taxonomy" id="135651"/>
    <lineage>
        <taxon>Eukaryota</taxon>
        <taxon>Metazoa</taxon>
        <taxon>Ecdysozoa</taxon>
        <taxon>Nematoda</taxon>
        <taxon>Chromadorea</taxon>
        <taxon>Rhabditida</taxon>
        <taxon>Rhabditina</taxon>
        <taxon>Rhabditomorpha</taxon>
        <taxon>Rhabditoidea</taxon>
        <taxon>Rhabditidae</taxon>
        <taxon>Peloderinae</taxon>
        <taxon>Caenorhabditis</taxon>
    </lineage>
</organism>
<evidence type="ECO:0000313" key="2">
    <source>
        <dbReference type="EMBL" id="EGT47099.1"/>
    </source>
</evidence>
<keyword evidence="1" id="KW-1133">Transmembrane helix</keyword>
<dbReference type="InterPro" id="IPR019421">
    <property type="entry name" value="7TM_GPCR_serpentine_rcpt_Srd"/>
</dbReference>
<proteinExistence type="predicted"/>
<evidence type="ECO:0008006" key="4">
    <source>
        <dbReference type="Google" id="ProtNLM"/>
    </source>
</evidence>
<dbReference type="OrthoDB" id="5873496at2759"/>
<feature type="transmembrane region" description="Helical" evidence="1">
    <location>
        <begin position="14"/>
        <end position="35"/>
    </location>
</feature>
<gene>
    <name evidence="2" type="ORF">CAEBREN_30537</name>
</gene>
<dbReference type="InParanoid" id="G0MXL5"/>
<feature type="transmembrane region" description="Helical" evidence="1">
    <location>
        <begin position="47"/>
        <end position="65"/>
    </location>
</feature>